<dbReference type="EC" id="2.7.1.40" evidence="5 15"/>
<keyword evidence="11 15" id="KW-0460">Magnesium</keyword>
<evidence type="ECO:0000256" key="12">
    <source>
        <dbReference type="ARBA" id="ARBA00023152"/>
    </source>
</evidence>
<comment type="subunit">
    <text evidence="4">Homotetramer.</text>
</comment>
<dbReference type="FunFam" id="3.40.1380.20:FF:000005">
    <property type="entry name" value="Pyruvate kinase"/>
    <property type="match status" value="1"/>
</dbReference>
<dbReference type="Gene3D" id="3.20.20.60">
    <property type="entry name" value="Phosphoenolpyruvate-binding domains"/>
    <property type="match status" value="1"/>
</dbReference>
<dbReference type="SUPFAM" id="SSF51621">
    <property type="entry name" value="Phosphoenolpyruvate/pyruvate domain"/>
    <property type="match status" value="1"/>
</dbReference>
<evidence type="ECO:0000256" key="9">
    <source>
        <dbReference type="ARBA" id="ARBA00022777"/>
    </source>
</evidence>
<dbReference type="GO" id="GO:0030955">
    <property type="term" value="F:potassium ion binding"/>
    <property type="evidence" value="ECO:0007669"/>
    <property type="project" value="InterPro"/>
</dbReference>
<feature type="domain" description="Pyruvate kinase barrel" evidence="16">
    <location>
        <begin position="1"/>
        <end position="42"/>
    </location>
</feature>
<evidence type="ECO:0000256" key="3">
    <source>
        <dbReference type="ARBA" id="ARBA00008663"/>
    </source>
</evidence>
<feature type="domain" description="Pyruvate kinase C-terminal" evidence="17">
    <location>
        <begin position="76"/>
        <end position="190"/>
    </location>
</feature>
<name>A0A6V7PR36_ANACO</name>
<comment type="cofactor">
    <cofactor evidence="1">
        <name>K(+)</name>
        <dbReference type="ChEBI" id="CHEBI:29103"/>
    </cofactor>
</comment>
<evidence type="ECO:0000256" key="5">
    <source>
        <dbReference type="ARBA" id="ARBA00012142"/>
    </source>
</evidence>
<dbReference type="InterPro" id="IPR001697">
    <property type="entry name" value="Pyr_Knase"/>
</dbReference>
<dbReference type="InterPro" id="IPR015813">
    <property type="entry name" value="Pyrv/PenolPyrv_kinase-like_dom"/>
</dbReference>
<dbReference type="GO" id="GO:0005524">
    <property type="term" value="F:ATP binding"/>
    <property type="evidence" value="ECO:0007669"/>
    <property type="project" value="UniProtKB-KW"/>
</dbReference>
<evidence type="ECO:0000256" key="15">
    <source>
        <dbReference type="RuleBase" id="RU000504"/>
    </source>
</evidence>
<comment type="similarity">
    <text evidence="3 15">Belongs to the pyruvate kinase family.</text>
</comment>
<evidence type="ECO:0000259" key="17">
    <source>
        <dbReference type="Pfam" id="PF02887"/>
    </source>
</evidence>
<evidence type="ECO:0000256" key="10">
    <source>
        <dbReference type="ARBA" id="ARBA00022840"/>
    </source>
</evidence>
<dbReference type="GO" id="GO:0000287">
    <property type="term" value="F:magnesium ion binding"/>
    <property type="evidence" value="ECO:0007669"/>
    <property type="project" value="InterPro"/>
</dbReference>
<keyword evidence="12 15" id="KW-0324">Glycolysis</keyword>
<evidence type="ECO:0000256" key="13">
    <source>
        <dbReference type="ARBA" id="ARBA00023317"/>
    </source>
</evidence>
<accession>A0A6V7PR36</accession>
<dbReference type="Gene3D" id="3.40.1380.20">
    <property type="entry name" value="Pyruvate kinase, C-terminal domain"/>
    <property type="match status" value="1"/>
</dbReference>
<evidence type="ECO:0000256" key="14">
    <source>
        <dbReference type="ARBA" id="ARBA00048152"/>
    </source>
</evidence>
<dbReference type="Pfam" id="PF00224">
    <property type="entry name" value="PK"/>
    <property type="match status" value="1"/>
</dbReference>
<evidence type="ECO:0000256" key="1">
    <source>
        <dbReference type="ARBA" id="ARBA00001958"/>
    </source>
</evidence>
<dbReference type="GO" id="GO:0004743">
    <property type="term" value="F:pyruvate kinase activity"/>
    <property type="evidence" value="ECO:0007669"/>
    <property type="project" value="UniProtKB-EC"/>
</dbReference>
<evidence type="ECO:0000313" key="18">
    <source>
        <dbReference type="EMBL" id="CAD1833128.1"/>
    </source>
</evidence>
<evidence type="ECO:0000256" key="2">
    <source>
        <dbReference type="ARBA" id="ARBA00004997"/>
    </source>
</evidence>
<comment type="pathway">
    <text evidence="2 15">Carbohydrate degradation; glycolysis; pyruvate from D-glyceraldehyde 3-phosphate: step 5/5.</text>
</comment>
<keyword evidence="9 15" id="KW-0418">Kinase</keyword>
<evidence type="ECO:0000256" key="8">
    <source>
        <dbReference type="ARBA" id="ARBA00022741"/>
    </source>
</evidence>
<protein>
    <recommendedName>
        <fullName evidence="5 15">Pyruvate kinase</fullName>
        <ecNumber evidence="5 15">2.7.1.40</ecNumber>
    </recommendedName>
</protein>
<dbReference type="PANTHER" id="PTHR11817">
    <property type="entry name" value="PYRUVATE KINASE"/>
    <property type="match status" value="1"/>
</dbReference>
<keyword evidence="7" id="KW-0479">Metal-binding</keyword>
<dbReference type="EMBL" id="LR862151">
    <property type="protein sequence ID" value="CAD1833128.1"/>
    <property type="molecule type" value="Genomic_DNA"/>
</dbReference>
<keyword evidence="8" id="KW-0547">Nucleotide-binding</keyword>
<evidence type="ECO:0000256" key="11">
    <source>
        <dbReference type="ARBA" id="ARBA00022842"/>
    </source>
</evidence>
<keyword evidence="10" id="KW-0067">ATP-binding</keyword>
<evidence type="ECO:0000256" key="7">
    <source>
        <dbReference type="ARBA" id="ARBA00022723"/>
    </source>
</evidence>
<dbReference type="InterPro" id="IPR015793">
    <property type="entry name" value="Pyrv_Knase_brl"/>
</dbReference>
<reference evidence="18" key="1">
    <citation type="submission" date="2020-07" db="EMBL/GenBank/DDBJ databases">
        <authorList>
            <person name="Lin J."/>
        </authorList>
    </citation>
    <scope>NUCLEOTIDE SEQUENCE</scope>
</reference>
<keyword evidence="6 15" id="KW-0808">Transferase</keyword>
<evidence type="ECO:0000256" key="4">
    <source>
        <dbReference type="ARBA" id="ARBA00011881"/>
    </source>
</evidence>
<sequence length="218" mass="23449">MIKSPRPTRAEAADVANAVLDGTDCVMPSGETAAGAYPELAVQTMAKICLQAESYLDYEAVFKLIMSSALCSDEPVRTANSTKAVLILVLTRGGSTARLAAKYRPAMPILSVVVPELKTDNFDWICSDEAQARHSLIVRGLISVLSAATAKASDTETTEEAPEFAIEHAKAMVLCKQGDSLVALHRIGVASVIKILTVKVRDCREDNRFCHFGLDSFC</sequence>
<evidence type="ECO:0000256" key="6">
    <source>
        <dbReference type="ARBA" id="ARBA00022679"/>
    </source>
</evidence>
<dbReference type="GO" id="GO:0016301">
    <property type="term" value="F:kinase activity"/>
    <property type="evidence" value="ECO:0007669"/>
    <property type="project" value="UniProtKB-KW"/>
</dbReference>
<dbReference type="InterPro" id="IPR036918">
    <property type="entry name" value="Pyrv_Knase_C_sf"/>
</dbReference>
<organism evidence="18">
    <name type="scientific">Ananas comosus var. bracteatus</name>
    <name type="common">red pineapple</name>
    <dbReference type="NCBI Taxonomy" id="296719"/>
    <lineage>
        <taxon>Eukaryota</taxon>
        <taxon>Viridiplantae</taxon>
        <taxon>Streptophyta</taxon>
        <taxon>Embryophyta</taxon>
        <taxon>Tracheophyta</taxon>
        <taxon>Spermatophyta</taxon>
        <taxon>Magnoliopsida</taxon>
        <taxon>Liliopsida</taxon>
        <taxon>Poales</taxon>
        <taxon>Bromeliaceae</taxon>
        <taxon>Bromelioideae</taxon>
        <taxon>Ananas</taxon>
    </lineage>
</organism>
<evidence type="ECO:0000259" key="16">
    <source>
        <dbReference type="Pfam" id="PF00224"/>
    </source>
</evidence>
<keyword evidence="13" id="KW-0670">Pyruvate</keyword>
<dbReference type="Pfam" id="PF02887">
    <property type="entry name" value="PK_C"/>
    <property type="match status" value="1"/>
</dbReference>
<proteinExistence type="inferred from homology"/>
<gene>
    <name evidence="18" type="ORF">CB5_LOCUS16339</name>
</gene>
<dbReference type="AlphaFoldDB" id="A0A6V7PR36"/>
<dbReference type="SUPFAM" id="SSF52935">
    <property type="entry name" value="PK C-terminal domain-like"/>
    <property type="match status" value="1"/>
</dbReference>
<dbReference type="UniPathway" id="UPA00109">
    <property type="reaction ID" value="UER00188"/>
</dbReference>
<comment type="catalytic activity">
    <reaction evidence="14 15">
        <text>pyruvate + ATP = phosphoenolpyruvate + ADP + H(+)</text>
        <dbReference type="Rhea" id="RHEA:18157"/>
        <dbReference type="ChEBI" id="CHEBI:15361"/>
        <dbReference type="ChEBI" id="CHEBI:15378"/>
        <dbReference type="ChEBI" id="CHEBI:30616"/>
        <dbReference type="ChEBI" id="CHEBI:58702"/>
        <dbReference type="ChEBI" id="CHEBI:456216"/>
        <dbReference type="EC" id="2.7.1.40"/>
    </reaction>
</comment>
<dbReference type="PRINTS" id="PR01050">
    <property type="entry name" value="PYRUVTKNASE"/>
</dbReference>
<dbReference type="InterPro" id="IPR015795">
    <property type="entry name" value="Pyrv_Knase_C"/>
</dbReference>
<dbReference type="InterPro" id="IPR040442">
    <property type="entry name" value="Pyrv_kinase-like_dom_sf"/>
</dbReference>